<comment type="caution">
    <text evidence="1">The sequence shown here is derived from an EMBL/GenBank/DDBJ whole genome shotgun (WGS) entry which is preliminary data.</text>
</comment>
<name>A0A919KAP9_9ACTN</name>
<evidence type="ECO:0000313" key="1">
    <source>
        <dbReference type="EMBL" id="GIF02618.1"/>
    </source>
</evidence>
<protein>
    <recommendedName>
        <fullName evidence="3">DUF1579 domain-containing protein</fullName>
    </recommendedName>
</protein>
<sequence length="149" mass="16867">MNDFDFLIGSWTVTNRRLSSLFTGSDQWETFPGVSTCRPALDGGGTIEEIAFPTLGSCGLTLRLFDRERKEWSIYWASSRTGLLYPPVAGTFTDGRGDFYGDDTHDGKPVKAHFIWSDITPTSARWEQEFSADAGRTWESNWVMEYSRT</sequence>
<dbReference type="EMBL" id="BOMW01000002">
    <property type="protein sequence ID" value="GIF02618.1"/>
    <property type="molecule type" value="Genomic_DNA"/>
</dbReference>
<proteinExistence type="predicted"/>
<dbReference type="Proteomes" id="UP000629619">
    <property type="component" value="Unassembled WGS sequence"/>
</dbReference>
<keyword evidence="2" id="KW-1185">Reference proteome</keyword>
<evidence type="ECO:0000313" key="2">
    <source>
        <dbReference type="Proteomes" id="UP000629619"/>
    </source>
</evidence>
<gene>
    <name evidence="1" type="ORF">Asi03nite_01560</name>
</gene>
<organism evidence="1 2">
    <name type="scientific">Actinoplanes siamensis</name>
    <dbReference type="NCBI Taxonomy" id="1223317"/>
    <lineage>
        <taxon>Bacteria</taxon>
        <taxon>Bacillati</taxon>
        <taxon>Actinomycetota</taxon>
        <taxon>Actinomycetes</taxon>
        <taxon>Micromonosporales</taxon>
        <taxon>Micromonosporaceae</taxon>
        <taxon>Actinoplanes</taxon>
    </lineage>
</organism>
<evidence type="ECO:0008006" key="3">
    <source>
        <dbReference type="Google" id="ProtNLM"/>
    </source>
</evidence>
<reference evidence="1" key="1">
    <citation type="submission" date="2021-01" db="EMBL/GenBank/DDBJ databases">
        <title>Whole genome shotgun sequence of Actinoplanes siamensis NBRC 109076.</title>
        <authorList>
            <person name="Komaki H."/>
            <person name="Tamura T."/>
        </authorList>
    </citation>
    <scope>NUCLEOTIDE SEQUENCE</scope>
    <source>
        <strain evidence="1">NBRC 109076</strain>
    </source>
</reference>
<dbReference type="AlphaFoldDB" id="A0A919KAP9"/>
<accession>A0A919KAP9</accession>
<dbReference type="RefSeq" id="WP_203676172.1">
    <property type="nucleotide sequence ID" value="NZ_BOMW01000002.1"/>
</dbReference>